<keyword evidence="12" id="KW-1185">Reference proteome</keyword>
<dbReference type="Pfam" id="PF01427">
    <property type="entry name" value="Peptidase_M15"/>
    <property type="match status" value="1"/>
</dbReference>
<keyword evidence="8" id="KW-0961">Cell wall biogenesis/degradation</keyword>
<keyword evidence="2 9" id="KW-0645">Protease</keyword>
<sequence>MLPFLQNKSMHSSPAAPRKYLCRTNRKIGLCTLTVLLLITCVNGAGAKPTAAASQPTKPTDSSSVPFQTANNTKNAEVTKKYQLPKGKGFVYLDEVIPNAVYDLRYYTGDNFIGERIDGYNGPFAIITLRAARALKKVNDDLESQGYRLKIIDAYRPQKAVNHFARWSKDPQDTRMKERFYPDVDKKNLFKQGYLSSKSGHSRGSTVDLTMVYKKTGEEVDMGSRVDFLGPISAHGAKGLTKAQRAARYILKTAMVKQGFQPYSKEWWHYTLKDEPYPSTYFDFDVE</sequence>
<comment type="catalytic activity">
    <reaction evidence="1 9">
        <text>D-alanyl-D-alanine + H2O = 2 D-alanine</text>
        <dbReference type="Rhea" id="RHEA:20661"/>
        <dbReference type="ChEBI" id="CHEBI:15377"/>
        <dbReference type="ChEBI" id="CHEBI:57416"/>
        <dbReference type="ChEBI" id="CHEBI:57822"/>
        <dbReference type="EC" id="3.4.13.22"/>
    </reaction>
</comment>
<keyword evidence="3 9" id="KW-0479">Metal-binding</keyword>
<accession>A0ABY1LRU9</accession>
<dbReference type="Gene3D" id="3.30.1380.10">
    <property type="match status" value="1"/>
</dbReference>
<dbReference type="EC" id="3.4.13.22" evidence="9"/>
<feature type="binding site" evidence="9">
    <location>
        <position position="269"/>
    </location>
    <ligand>
        <name>Zn(2+)</name>
        <dbReference type="ChEBI" id="CHEBI:29105"/>
        <note>catalytic</note>
    </ligand>
</feature>
<comment type="similarity">
    <text evidence="9">Belongs to the peptidase M15D family.</text>
</comment>
<evidence type="ECO:0000256" key="10">
    <source>
        <dbReference type="SAM" id="MobiDB-lite"/>
    </source>
</evidence>
<feature type="site" description="Transition state stabilizer" evidence="9">
    <location>
        <position position="156"/>
    </location>
</feature>
<reference evidence="11 12" key="1">
    <citation type="submission" date="2017-04" db="EMBL/GenBank/DDBJ databases">
        <authorList>
            <person name="Varghese N."/>
            <person name="Submissions S."/>
        </authorList>
    </citation>
    <scope>NUCLEOTIDE SEQUENCE [LARGE SCALE GENOMIC DNA]</scope>
    <source>
        <strain evidence="11 12">J12</strain>
    </source>
</reference>
<evidence type="ECO:0000256" key="1">
    <source>
        <dbReference type="ARBA" id="ARBA00001362"/>
    </source>
</evidence>
<dbReference type="SUPFAM" id="SSF55166">
    <property type="entry name" value="Hedgehog/DD-peptidase"/>
    <property type="match status" value="1"/>
</dbReference>
<protein>
    <recommendedName>
        <fullName evidence="9">D-alanyl-D-alanine dipeptidase</fullName>
        <shortName evidence="9">D-Ala-D-Ala dipeptidase</shortName>
        <ecNumber evidence="9">3.4.13.22</ecNumber>
    </recommendedName>
</protein>
<evidence type="ECO:0000256" key="5">
    <source>
        <dbReference type="ARBA" id="ARBA00022833"/>
    </source>
</evidence>
<feature type="compositionally biased region" description="Polar residues" evidence="10">
    <location>
        <begin position="52"/>
        <end position="69"/>
    </location>
</feature>
<keyword evidence="6 9" id="KW-0224">Dipeptidase</keyword>
<dbReference type="InterPro" id="IPR009045">
    <property type="entry name" value="Zn_M74/Hedgehog-like"/>
</dbReference>
<evidence type="ECO:0000256" key="9">
    <source>
        <dbReference type="HAMAP-Rule" id="MF_01924"/>
    </source>
</evidence>
<dbReference type="InterPro" id="IPR000755">
    <property type="entry name" value="A_A_dipeptidase"/>
</dbReference>
<dbReference type="CDD" id="cd14817">
    <property type="entry name" value="D-Ala-D-Ala_dipeptidase_VanX"/>
    <property type="match status" value="1"/>
</dbReference>
<dbReference type="HAMAP" id="MF_01924">
    <property type="entry name" value="A_A_dipeptidase"/>
    <property type="match status" value="1"/>
</dbReference>
<evidence type="ECO:0000256" key="6">
    <source>
        <dbReference type="ARBA" id="ARBA00022997"/>
    </source>
</evidence>
<keyword evidence="7 9" id="KW-0482">Metalloprotease</keyword>
<evidence type="ECO:0000313" key="11">
    <source>
        <dbReference type="EMBL" id="SME91657.1"/>
    </source>
</evidence>
<evidence type="ECO:0000256" key="3">
    <source>
        <dbReference type="ARBA" id="ARBA00022723"/>
    </source>
</evidence>
<organism evidence="11 12">
    <name type="scientific">Paenibacillus barengoltzii J12</name>
    <dbReference type="NCBI Taxonomy" id="935846"/>
    <lineage>
        <taxon>Bacteria</taxon>
        <taxon>Bacillati</taxon>
        <taxon>Bacillota</taxon>
        <taxon>Bacilli</taxon>
        <taxon>Bacillales</taxon>
        <taxon>Paenibacillaceae</taxon>
        <taxon>Paenibacillus</taxon>
    </lineage>
</organism>
<dbReference type="PANTHER" id="PTHR43126">
    <property type="entry name" value="D-ALANYL-D-ALANINE DIPEPTIDASE"/>
    <property type="match status" value="1"/>
</dbReference>
<evidence type="ECO:0000256" key="8">
    <source>
        <dbReference type="ARBA" id="ARBA00023316"/>
    </source>
</evidence>
<comment type="function">
    <text evidence="9">Catalyzes hydrolysis of the D-alanyl-D-alanine dipeptide.</text>
</comment>
<feature type="active site" description="Proton donor/acceptor" evidence="9">
    <location>
        <position position="266"/>
    </location>
</feature>
<comment type="caution">
    <text evidence="11">The sequence shown here is derived from an EMBL/GenBank/DDBJ whole genome shotgun (WGS) entry which is preliminary data.</text>
</comment>
<dbReference type="Proteomes" id="UP000192939">
    <property type="component" value="Unassembled WGS sequence"/>
</dbReference>
<feature type="binding site" evidence="9">
    <location>
        <position position="201"/>
    </location>
    <ligand>
        <name>Zn(2+)</name>
        <dbReference type="ChEBI" id="CHEBI:29105"/>
        <note>catalytic</note>
    </ligand>
</feature>
<feature type="binding site" evidence="9">
    <location>
        <position position="208"/>
    </location>
    <ligand>
        <name>Zn(2+)</name>
        <dbReference type="ChEBI" id="CHEBI:29105"/>
        <note>catalytic</note>
    </ligand>
</feature>
<evidence type="ECO:0000256" key="4">
    <source>
        <dbReference type="ARBA" id="ARBA00022801"/>
    </source>
</evidence>
<proteinExistence type="inferred from homology"/>
<evidence type="ECO:0000313" key="12">
    <source>
        <dbReference type="Proteomes" id="UP000192939"/>
    </source>
</evidence>
<dbReference type="EMBL" id="FXAE01000001">
    <property type="protein sequence ID" value="SME91657.1"/>
    <property type="molecule type" value="Genomic_DNA"/>
</dbReference>
<dbReference type="RefSeq" id="WP_176221875.1">
    <property type="nucleotide sequence ID" value="NZ_FXAE01000001.1"/>
</dbReference>
<evidence type="ECO:0000256" key="2">
    <source>
        <dbReference type="ARBA" id="ARBA00022670"/>
    </source>
</evidence>
<feature type="region of interest" description="Disordered" evidence="10">
    <location>
        <begin position="49"/>
        <end position="69"/>
    </location>
</feature>
<evidence type="ECO:0000256" key="7">
    <source>
        <dbReference type="ARBA" id="ARBA00023049"/>
    </source>
</evidence>
<comment type="cofactor">
    <cofactor evidence="9">
        <name>Zn(2+)</name>
        <dbReference type="ChEBI" id="CHEBI:29105"/>
    </cofactor>
    <text evidence="9">Binds 1 zinc ion per subunit.</text>
</comment>
<keyword evidence="5 9" id="KW-0862">Zinc</keyword>
<dbReference type="PANTHER" id="PTHR43126:SF1">
    <property type="entry name" value="D-ALANYL-D-ALANINE DIPEPTIDASE"/>
    <property type="match status" value="1"/>
</dbReference>
<gene>
    <name evidence="11" type="ORF">SAMN02744124_00186</name>
</gene>
<keyword evidence="4 9" id="KW-0378">Hydrolase</keyword>
<name>A0ABY1LRU9_9BACL</name>